<evidence type="ECO:0000313" key="6">
    <source>
        <dbReference type="EMBL" id="OGL88030.1"/>
    </source>
</evidence>
<evidence type="ECO:0000256" key="5">
    <source>
        <dbReference type="SAM" id="Phobius"/>
    </source>
</evidence>
<feature type="transmembrane region" description="Helical" evidence="5">
    <location>
        <begin position="7"/>
        <end position="25"/>
    </location>
</feature>
<keyword evidence="3 5" id="KW-1133">Transmembrane helix</keyword>
<dbReference type="GO" id="GO:0016020">
    <property type="term" value="C:membrane"/>
    <property type="evidence" value="ECO:0007669"/>
    <property type="project" value="UniProtKB-SubCell"/>
</dbReference>
<dbReference type="GO" id="GO:0009403">
    <property type="term" value="P:toxin biosynthetic process"/>
    <property type="evidence" value="ECO:0007669"/>
    <property type="project" value="InterPro"/>
</dbReference>
<dbReference type="PANTHER" id="PTHR37306:SF1">
    <property type="entry name" value="COLICIN V PRODUCTION PROTEIN"/>
    <property type="match status" value="1"/>
</dbReference>
<name>A0A1F7VBX0_9BACT</name>
<dbReference type="Pfam" id="PF02674">
    <property type="entry name" value="Colicin_V"/>
    <property type="match status" value="1"/>
</dbReference>
<evidence type="ECO:0008006" key="8">
    <source>
        <dbReference type="Google" id="ProtNLM"/>
    </source>
</evidence>
<evidence type="ECO:0000313" key="7">
    <source>
        <dbReference type="Proteomes" id="UP000176593"/>
    </source>
</evidence>
<dbReference type="AlphaFoldDB" id="A0A1F7VBX0"/>
<comment type="subcellular location">
    <subcellularLocation>
        <location evidence="1">Membrane</location>
        <topology evidence="1">Multi-pass membrane protein</topology>
    </subcellularLocation>
</comment>
<keyword evidence="2 5" id="KW-0812">Transmembrane</keyword>
<keyword evidence="4 5" id="KW-0472">Membrane</keyword>
<feature type="transmembrane region" description="Helical" evidence="5">
    <location>
        <begin position="31"/>
        <end position="57"/>
    </location>
</feature>
<protein>
    <recommendedName>
        <fullName evidence="8">Colicin V production protein</fullName>
    </recommendedName>
</protein>
<comment type="caution">
    <text evidence="6">The sequence shown here is derived from an EMBL/GenBank/DDBJ whole genome shotgun (WGS) entry which is preliminary data.</text>
</comment>
<dbReference type="Proteomes" id="UP000176593">
    <property type="component" value="Unassembled WGS sequence"/>
</dbReference>
<evidence type="ECO:0000256" key="2">
    <source>
        <dbReference type="ARBA" id="ARBA00022692"/>
    </source>
</evidence>
<evidence type="ECO:0000256" key="4">
    <source>
        <dbReference type="ARBA" id="ARBA00023136"/>
    </source>
</evidence>
<dbReference type="EMBL" id="MGEQ01000002">
    <property type="protein sequence ID" value="OGL88030.1"/>
    <property type="molecule type" value="Genomic_DNA"/>
</dbReference>
<feature type="transmembrane region" description="Helical" evidence="5">
    <location>
        <begin position="64"/>
        <end position="85"/>
    </location>
</feature>
<gene>
    <name evidence="6" type="ORF">A3I41_02895</name>
</gene>
<dbReference type="InterPro" id="IPR003825">
    <property type="entry name" value="Colicin-V_CvpA"/>
</dbReference>
<sequence length="182" mass="19878">MNYADIVLIVLVGGFALSGLFFGLFRTLGTLVGTIVAVLFTGQIIDLLTHSFGFLFGGGEFAKVIIYIIVFLIISRLVGLVFWIVGKMLGIITWLPFVKSIDHLLGGLLGFIEGIILVGIVLLYASHVLPPIVMQQAHLDQSEFAKYVLQTMKTLELFLPDAIRNFILTTAATASKVIPQPK</sequence>
<proteinExistence type="predicted"/>
<organism evidence="6 7">
    <name type="scientific">Candidatus Uhrbacteria bacterium RIFCSPLOWO2_02_FULL_48_18</name>
    <dbReference type="NCBI Taxonomy" id="1802408"/>
    <lineage>
        <taxon>Bacteria</taxon>
        <taxon>Candidatus Uhriibacteriota</taxon>
    </lineage>
</organism>
<feature type="transmembrane region" description="Helical" evidence="5">
    <location>
        <begin position="105"/>
        <end position="125"/>
    </location>
</feature>
<evidence type="ECO:0000256" key="3">
    <source>
        <dbReference type="ARBA" id="ARBA00022989"/>
    </source>
</evidence>
<reference evidence="6 7" key="1">
    <citation type="journal article" date="2016" name="Nat. Commun.">
        <title>Thousands of microbial genomes shed light on interconnected biogeochemical processes in an aquifer system.</title>
        <authorList>
            <person name="Anantharaman K."/>
            <person name="Brown C.T."/>
            <person name="Hug L.A."/>
            <person name="Sharon I."/>
            <person name="Castelle C.J."/>
            <person name="Probst A.J."/>
            <person name="Thomas B.C."/>
            <person name="Singh A."/>
            <person name="Wilkins M.J."/>
            <person name="Karaoz U."/>
            <person name="Brodie E.L."/>
            <person name="Williams K.H."/>
            <person name="Hubbard S.S."/>
            <person name="Banfield J.F."/>
        </authorList>
    </citation>
    <scope>NUCLEOTIDE SEQUENCE [LARGE SCALE GENOMIC DNA]</scope>
</reference>
<evidence type="ECO:0000256" key="1">
    <source>
        <dbReference type="ARBA" id="ARBA00004141"/>
    </source>
</evidence>
<dbReference type="PANTHER" id="PTHR37306">
    <property type="entry name" value="COLICIN V PRODUCTION PROTEIN"/>
    <property type="match status" value="1"/>
</dbReference>
<accession>A0A1F7VBX0</accession>